<evidence type="ECO:0000259" key="14">
    <source>
        <dbReference type="PROSITE" id="PS51194"/>
    </source>
</evidence>
<dbReference type="Pfam" id="PF09382">
    <property type="entry name" value="RQC"/>
    <property type="match status" value="1"/>
</dbReference>
<organism evidence="15 16">
    <name type="scientific">Ephemerocybe angulata</name>
    <dbReference type="NCBI Taxonomy" id="980116"/>
    <lineage>
        <taxon>Eukaryota</taxon>
        <taxon>Fungi</taxon>
        <taxon>Dikarya</taxon>
        <taxon>Basidiomycota</taxon>
        <taxon>Agaricomycotina</taxon>
        <taxon>Agaricomycetes</taxon>
        <taxon>Agaricomycetidae</taxon>
        <taxon>Agaricales</taxon>
        <taxon>Agaricineae</taxon>
        <taxon>Psathyrellaceae</taxon>
        <taxon>Ephemerocybe</taxon>
    </lineage>
</organism>
<keyword evidence="8" id="KW-0413">Isomerase</keyword>
<evidence type="ECO:0000256" key="3">
    <source>
        <dbReference type="ARBA" id="ARBA00022741"/>
    </source>
</evidence>
<feature type="compositionally biased region" description="Low complexity" evidence="12">
    <location>
        <begin position="329"/>
        <end position="341"/>
    </location>
</feature>
<feature type="domain" description="Helicase C-terminal" evidence="14">
    <location>
        <begin position="576"/>
        <end position="738"/>
    </location>
</feature>
<dbReference type="InterPro" id="IPR027417">
    <property type="entry name" value="P-loop_NTPase"/>
</dbReference>
<comment type="similarity">
    <text evidence="2">Belongs to the helicase family. RecQ subfamily.</text>
</comment>
<dbReference type="CDD" id="cd17920">
    <property type="entry name" value="DEXHc_RecQ"/>
    <property type="match status" value="1"/>
</dbReference>
<dbReference type="Pfam" id="PF16124">
    <property type="entry name" value="RecQ_Zn_bind"/>
    <property type="match status" value="1"/>
</dbReference>
<keyword evidence="4" id="KW-0378">Hydrolase</keyword>
<dbReference type="Gene3D" id="1.10.10.10">
    <property type="entry name" value="Winged helix-like DNA-binding domain superfamily/Winged helix DNA-binding domain"/>
    <property type="match status" value="1"/>
</dbReference>
<dbReference type="SMART" id="SM00487">
    <property type="entry name" value="DEXDc"/>
    <property type="match status" value="1"/>
</dbReference>
<dbReference type="GO" id="GO:0005737">
    <property type="term" value="C:cytoplasm"/>
    <property type="evidence" value="ECO:0007669"/>
    <property type="project" value="TreeGrafter"/>
</dbReference>
<dbReference type="InterPro" id="IPR014001">
    <property type="entry name" value="Helicase_ATP-bd"/>
</dbReference>
<feature type="region of interest" description="Disordered" evidence="12">
    <location>
        <begin position="961"/>
        <end position="993"/>
    </location>
</feature>
<evidence type="ECO:0000256" key="11">
    <source>
        <dbReference type="ARBA" id="ARBA00034808"/>
    </source>
</evidence>
<dbReference type="InterPro" id="IPR002464">
    <property type="entry name" value="DNA/RNA_helicase_DEAH_CS"/>
</dbReference>
<evidence type="ECO:0000256" key="10">
    <source>
        <dbReference type="ARBA" id="ARBA00034617"/>
    </source>
</evidence>
<dbReference type="InterPro" id="IPR036388">
    <property type="entry name" value="WH-like_DNA-bd_sf"/>
</dbReference>
<dbReference type="AlphaFoldDB" id="A0A8H5FCC2"/>
<evidence type="ECO:0000313" key="16">
    <source>
        <dbReference type="Proteomes" id="UP000541558"/>
    </source>
</evidence>
<dbReference type="GO" id="GO:0000724">
    <property type="term" value="P:double-strand break repair via homologous recombination"/>
    <property type="evidence" value="ECO:0007669"/>
    <property type="project" value="TreeGrafter"/>
</dbReference>
<feature type="compositionally biased region" description="Acidic residues" evidence="12">
    <location>
        <begin position="294"/>
        <end position="304"/>
    </location>
</feature>
<feature type="region of interest" description="Disordered" evidence="12">
    <location>
        <begin position="273"/>
        <end position="304"/>
    </location>
</feature>
<proteinExistence type="inferred from homology"/>
<feature type="compositionally biased region" description="Basic and acidic residues" evidence="12">
    <location>
        <begin position="103"/>
        <end position="121"/>
    </location>
</feature>
<comment type="subcellular location">
    <subcellularLocation>
        <location evidence="1">Nucleus</location>
    </subcellularLocation>
</comment>
<feature type="compositionally biased region" description="Pro residues" evidence="12">
    <location>
        <begin position="146"/>
        <end position="165"/>
    </location>
</feature>
<keyword evidence="3" id="KW-0547">Nucleotide-binding</keyword>
<feature type="region of interest" description="Disordered" evidence="12">
    <location>
        <begin position="901"/>
        <end position="926"/>
    </location>
</feature>
<dbReference type="GO" id="GO:0009378">
    <property type="term" value="F:four-way junction helicase activity"/>
    <property type="evidence" value="ECO:0007669"/>
    <property type="project" value="TreeGrafter"/>
</dbReference>
<evidence type="ECO:0000256" key="2">
    <source>
        <dbReference type="ARBA" id="ARBA00005446"/>
    </source>
</evidence>
<feature type="region of interest" description="Disordered" evidence="12">
    <location>
        <begin position="23"/>
        <end position="51"/>
    </location>
</feature>
<feature type="compositionally biased region" description="Polar residues" evidence="12">
    <location>
        <begin position="984"/>
        <end position="993"/>
    </location>
</feature>
<keyword evidence="5" id="KW-0347">Helicase</keyword>
<keyword evidence="7" id="KW-0238">DNA-binding</keyword>
<dbReference type="GO" id="GO:0005524">
    <property type="term" value="F:ATP binding"/>
    <property type="evidence" value="ECO:0007669"/>
    <property type="project" value="UniProtKB-KW"/>
</dbReference>
<dbReference type="SMART" id="SM00490">
    <property type="entry name" value="HELICc"/>
    <property type="match status" value="1"/>
</dbReference>
<evidence type="ECO:0000256" key="9">
    <source>
        <dbReference type="ARBA" id="ARBA00023242"/>
    </source>
</evidence>
<dbReference type="PROSITE" id="PS51194">
    <property type="entry name" value="HELICASE_CTER"/>
    <property type="match status" value="1"/>
</dbReference>
<dbReference type="GO" id="GO:0003677">
    <property type="term" value="F:DNA binding"/>
    <property type="evidence" value="ECO:0007669"/>
    <property type="project" value="UniProtKB-KW"/>
</dbReference>
<dbReference type="PROSITE" id="PS00690">
    <property type="entry name" value="DEAH_ATP_HELICASE"/>
    <property type="match status" value="1"/>
</dbReference>
<feature type="domain" description="Helicase ATP-binding" evidence="13">
    <location>
        <begin position="381"/>
        <end position="554"/>
    </location>
</feature>
<evidence type="ECO:0000259" key="13">
    <source>
        <dbReference type="PROSITE" id="PS51192"/>
    </source>
</evidence>
<evidence type="ECO:0000256" key="6">
    <source>
        <dbReference type="ARBA" id="ARBA00022840"/>
    </source>
</evidence>
<dbReference type="SMART" id="SM00956">
    <property type="entry name" value="RQC"/>
    <property type="match status" value="1"/>
</dbReference>
<dbReference type="FunFam" id="3.40.50.300:FF:001389">
    <property type="entry name" value="ATP-dependent DNA helicase RecQ"/>
    <property type="match status" value="1"/>
</dbReference>
<dbReference type="PROSITE" id="PS51192">
    <property type="entry name" value="HELICASE_ATP_BIND_1"/>
    <property type="match status" value="1"/>
</dbReference>
<dbReference type="InterPro" id="IPR001650">
    <property type="entry name" value="Helicase_C-like"/>
</dbReference>
<evidence type="ECO:0000256" key="5">
    <source>
        <dbReference type="ARBA" id="ARBA00022806"/>
    </source>
</evidence>
<feature type="region of interest" description="Disordered" evidence="12">
    <location>
        <begin position="69"/>
        <end position="177"/>
    </location>
</feature>
<dbReference type="OrthoDB" id="10261556at2759"/>
<feature type="compositionally biased region" description="Polar residues" evidence="12">
    <location>
        <begin position="961"/>
        <end position="973"/>
    </location>
</feature>
<dbReference type="EC" id="5.6.2.4" evidence="11"/>
<accession>A0A8H5FCC2</accession>
<gene>
    <name evidence="15" type="ORF">D9611_007594</name>
</gene>
<sequence>MSRNVKTNLTEVLNAVGSSTVVASGPVPGSAKASKFKPRTGTATNSGLPSFKTAGFGLKAQPTQEVIIIPDSPSTSSGSLKRCSSDPSIVVEPSPQAPKRPKRDAFANKENLIRAPKDAKGKARAMPMDVDDDQTTPYDDSRRTAPAPPPNPSRPKPATPAPSSRPLPKRPREVSHTPQDLRAWIAHCHKLKDKVTEDMLAYHGSKDMSKDIKILEVLKQTLEERIAELGGLLESALSHSVDHPPQREIQHPPYEALTREPVAEPQPYVSTAVDFPTSVVPPRIDTSQNKNHADDDDDDDEYWQNFDEPDITMEEPVQTSIGQPSAFVQPTQSSLTLSSSSPTPPPTTSAAKNSPFYPQLLQTLKNVFKLPSFRTNQLEAVVANMEGRDVFVLMPTGGGKSLCYQLPAVCVSESRGHLTIVVTPLIALMDDQVKQLRNRFKVNAIAWNAESSVTERLLSSGDVPIVYVTPEKLKDSGFARDIMQAVDRKGLIARFVIDEAHCISTWGQDFREAYAALGELRQRYPNVPIMALTATANQTTIRDIISQLKLKNPVQLVQSFNRPNLHYIVHEKKGSKISDTIAEAIQARFRGQSGVIYCRAKMTCENLSKALSQKGIRATYYHAGLSPDDRQQAASEWLEGRVSVIAFGMGIDKADVRFVIHADMPKNLSGYGNSTITRIDSDNPTRYYQETGRAGRDGLPAECILYYNYQDLRSLRTMIDNDDNAASTPESKARQKLAVAEMYSYCRNCSKCRRAEILAHFDEKFDKKNCNKTCDVCSNPVSLVKTDATDIARSVLKLVTSAGNNRANLAQGQIVEVLKGSMSAPIKKFSGLDGYGEAKAEDKDLLDLVVKDLLFKEVLDTVSVQHNNSAFHTQYIQPGPKYQIFQKELDKKPFIVTWRPKKAQGKRTNAGAGAVDPTARKGRGKRTEIAEDPIEEDDLYVDDDDGASLIPAPKAVKRTRSNVLASAGGTPSISAPVPSRSHSRTNNAAPSTSNFKAADETHVGGRSASVDTSLLVEDLHEKLLRVREQLQKEKRLERADDVLDDLAIQLLSCMPPVDFQGFKDVVGSAMQDQFESAQEAAEYAEAKWRLYGKNFLSACIEVKAGAGAGASKPPSMTLQPAVYEYRPGSSSRKPAVGHTMVTTPIPLPTGDYNLSAITVSAAQRPAGGAKKKFQPK</sequence>
<feature type="region of interest" description="Disordered" evidence="12">
    <location>
        <begin position="329"/>
        <end position="354"/>
    </location>
</feature>
<evidence type="ECO:0000256" key="1">
    <source>
        <dbReference type="ARBA" id="ARBA00004123"/>
    </source>
</evidence>
<name>A0A8H5FCC2_9AGAR</name>
<dbReference type="GO" id="GO:0005634">
    <property type="term" value="C:nucleus"/>
    <property type="evidence" value="ECO:0007669"/>
    <property type="project" value="UniProtKB-SubCell"/>
</dbReference>
<comment type="catalytic activity">
    <reaction evidence="10">
        <text>Couples ATP hydrolysis with the unwinding of duplex DNA by translocating in the 3'-5' direction.</text>
        <dbReference type="EC" id="5.6.2.4"/>
    </reaction>
</comment>
<evidence type="ECO:0000256" key="7">
    <source>
        <dbReference type="ARBA" id="ARBA00023125"/>
    </source>
</evidence>
<evidence type="ECO:0000313" key="15">
    <source>
        <dbReference type="EMBL" id="KAF5331619.1"/>
    </source>
</evidence>
<dbReference type="Pfam" id="PF00271">
    <property type="entry name" value="Helicase_C"/>
    <property type="match status" value="1"/>
</dbReference>
<dbReference type="InterPro" id="IPR011545">
    <property type="entry name" value="DEAD/DEAH_box_helicase_dom"/>
</dbReference>
<dbReference type="SUPFAM" id="SSF52540">
    <property type="entry name" value="P-loop containing nucleoside triphosphate hydrolases"/>
    <property type="match status" value="1"/>
</dbReference>
<protein>
    <recommendedName>
        <fullName evidence="11">DNA 3'-5' helicase</fullName>
        <ecNumber evidence="11">5.6.2.4</ecNumber>
    </recommendedName>
</protein>
<dbReference type="GO" id="GO:0006260">
    <property type="term" value="P:DNA replication"/>
    <property type="evidence" value="ECO:0007669"/>
    <property type="project" value="InterPro"/>
</dbReference>
<keyword evidence="9" id="KW-0539">Nucleus</keyword>
<dbReference type="PANTHER" id="PTHR13710">
    <property type="entry name" value="DNA HELICASE RECQ FAMILY MEMBER"/>
    <property type="match status" value="1"/>
</dbReference>
<keyword evidence="6" id="KW-0067">ATP-binding</keyword>
<dbReference type="NCBIfam" id="TIGR00614">
    <property type="entry name" value="recQ_fam"/>
    <property type="match status" value="1"/>
</dbReference>
<dbReference type="Gene3D" id="3.40.50.300">
    <property type="entry name" value="P-loop containing nucleotide triphosphate hydrolases"/>
    <property type="match status" value="2"/>
</dbReference>
<dbReference type="GO" id="GO:0016787">
    <property type="term" value="F:hydrolase activity"/>
    <property type="evidence" value="ECO:0007669"/>
    <property type="project" value="UniProtKB-KW"/>
</dbReference>
<evidence type="ECO:0000256" key="4">
    <source>
        <dbReference type="ARBA" id="ARBA00022801"/>
    </source>
</evidence>
<evidence type="ECO:0000256" key="8">
    <source>
        <dbReference type="ARBA" id="ARBA00023235"/>
    </source>
</evidence>
<dbReference type="PANTHER" id="PTHR13710:SF153">
    <property type="entry name" value="RECQ-LIKE DNA HELICASE BLM"/>
    <property type="match status" value="1"/>
</dbReference>
<dbReference type="InterPro" id="IPR004589">
    <property type="entry name" value="DNA_helicase_ATP-dep_RecQ"/>
</dbReference>
<dbReference type="GO" id="GO:0043138">
    <property type="term" value="F:3'-5' DNA helicase activity"/>
    <property type="evidence" value="ECO:0007669"/>
    <property type="project" value="UniProtKB-EC"/>
</dbReference>
<evidence type="ECO:0000256" key="12">
    <source>
        <dbReference type="SAM" id="MobiDB-lite"/>
    </source>
</evidence>
<dbReference type="InterPro" id="IPR018982">
    <property type="entry name" value="RQC_domain"/>
</dbReference>
<dbReference type="GO" id="GO:0005694">
    <property type="term" value="C:chromosome"/>
    <property type="evidence" value="ECO:0007669"/>
    <property type="project" value="TreeGrafter"/>
</dbReference>
<comment type="caution">
    <text evidence="15">The sequence shown here is derived from an EMBL/GenBank/DDBJ whole genome shotgun (WGS) entry which is preliminary data.</text>
</comment>
<reference evidence="15 16" key="1">
    <citation type="journal article" date="2020" name="ISME J.">
        <title>Uncovering the hidden diversity of litter-decomposition mechanisms in mushroom-forming fungi.</title>
        <authorList>
            <person name="Floudas D."/>
            <person name="Bentzer J."/>
            <person name="Ahren D."/>
            <person name="Johansson T."/>
            <person name="Persson P."/>
            <person name="Tunlid A."/>
        </authorList>
    </citation>
    <scope>NUCLEOTIDE SEQUENCE [LARGE SCALE GENOMIC DNA]</scope>
    <source>
        <strain evidence="15 16">CBS 175.51</strain>
    </source>
</reference>
<dbReference type="Proteomes" id="UP000541558">
    <property type="component" value="Unassembled WGS sequence"/>
</dbReference>
<dbReference type="InterPro" id="IPR032284">
    <property type="entry name" value="RecQ_Zn-bd"/>
</dbReference>
<dbReference type="CDD" id="cd18794">
    <property type="entry name" value="SF2_C_RecQ"/>
    <property type="match status" value="1"/>
</dbReference>
<dbReference type="Pfam" id="PF00270">
    <property type="entry name" value="DEAD"/>
    <property type="match status" value="1"/>
</dbReference>
<dbReference type="EMBL" id="JAACJK010000113">
    <property type="protein sequence ID" value="KAF5331619.1"/>
    <property type="molecule type" value="Genomic_DNA"/>
</dbReference>
<keyword evidence="16" id="KW-1185">Reference proteome</keyword>